<evidence type="ECO:0000313" key="5">
    <source>
        <dbReference type="Proteomes" id="UP000827284"/>
    </source>
</evidence>
<keyword evidence="1" id="KW-0732">Signal</keyword>
<dbReference type="OrthoDB" id="406505at2759"/>
<organism evidence="4 5">
    <name type="scientific">Entomortierella parvispora</name>
    <dbReference type="NCBI Taxonomy" id="205924"/>
    <lineage>
        <taxon>Eukaryota</taxon>
        <taxon>Fungi</taxon>
        <taxon>Fungi incertae sedis</taxon>
        <taxon>Mucoromycota</taxon>
        <taxon>Mortierellomycotina</taxon>
        <taxon>Mortierellomycetes</taxon>
        <taxon>Mortierellales</taxon>
        <taxon>Mortierellaceae</taxon>
        <taxon>Entomortierella</taxon>
    </lineage>
</organism>
<dbReference type="PANTHER" id="PTHR31836:SF28">
    <property type="entry name" value="SRCR DOMAIN-CONTAINING PROTEIN-RELATED"/>
    <property type="match status" value="1"/>
</dbReference>
<comment type="caution">
    <text evidence="4">The sequence shown here is derived from an EMBL/GenBank/DDBJ whole genome shotgun (WGS) entry which is preliminary data.</text>
</comment>
<evidence type="ECO:0000256" key="2">
    <source>
        <dbReference type="SAM" id="MobiDB-lite"/>
    </source>
</evidence>
<reference evidence="4" key="2">
    <citation type="journal article" date="2022" name="Microbiol. Resour. Announc.">
        <title>Whole-Genome Sequence of Entomortierella parvispora E1425, a Mucoromycotan Fungus Associated with Burkholderiaceae-Related Endosymbiotic Bacteria.</title>
        <authorList>
            <person name="Herlambang A."/>
            <person name="Guo Y."/>
            <person name="Takashima Y."/>
            <person name="Narisawa K."/>
            <person name="Ohta H."/>
            <person name="Nishizawa T."/>
        </authorList>
    </citation>
    <scope>NUCLEOTIDE SEQUENCE</scope>
    <source>
        <strain evidence="4">E1425</strain>
    </source>
</reference>
<feature type="compositionally biased region" description="Low complexity" evidence="2">
    <location>
        <begin position="222"/>
        <end position="244"/>
    </location>
</feature>
<evidence type="ECO:0000256" key="1">
    <source>
        <dbReference type="ARBA" id="ARBA00022729"/>
    </source>
</evidence>
<dbReference type="EMBL" id="BQFW01000002">
    <property type="protein sequence ID" value="GJJ68633.1"/>
    <property type="molecule type" value="Genomic_DNA"/>
</dbReference>
<sequence length="370" mass="39463">MAPLQRLVAGPASIITGALFSALSAPPSAPPSNGLNATEWGTNYKGSASFFNFTLNSIPLVTSAKTPQSASPSLVYYNTNTSTYTGCNNQTFSSDDKVALMNPLQFGKTSLTNSTCGEWVQIVNRENTEETSLVKIVGICTDCEYGSLALGPPILDDLAPNVPFYQITFDPNSDVTIANLTDPVNPLPVDSTPISPDGLINISWTLAEAPYSEPQPSPSPTPTASTTTTTTTTTKTSQPTKAPPVKTSNPKPKPKPEPKPDPKPDPKPKKQTFTGRATWYSDTFGQCEKHYSQSDMIVAVNQDQMGTGTSLCGKKILLTEKGSNTQVVVTVVDMCPSKYCSKGDLDLSQGAFKKFAGLGKGVLQLTWSFL</sequence>
<dbReference type="InterPro" id="IPR036908">
    <property type="entry name" value="RlpA-like_sf"/>
</dbReference>
<dbReference type="CDD" id="cd22191">
    <property type="entry name" value="DPBB_RlpA_EXP_N-like"/>
    <property type="match status" value="2"/>
</dbReference>
<evidence type="ECO:0000259" key="3">
    <source>
        <dbReference type="Pfam" id="PF03330"/>
    </source>
</evidence>
<gene>
    <name evidence="4" type="ORF">EMPS_00979</name>
</gene>
<dbReference type="PANTHER" id="PTHR31836">
    <property type="match status" value="1"/>
</dbReference>
<reference evidence="4" key="1">
    <citation type="submission" date="2021-11" db="EMBL/GenBank/DDBJ databases">
        <authorList>
            <person name="Herlambang A."/>
            <person name="Guo Y."/>
            <person name="Takashima Y."/>
            <person name="Nishizawa T."/>
        </authorList>
    </citation>
    <scope>NUCLEOTIDE SEQUENCE</scope>
    <source>
        <strain evidence="4">E1425</strain>
    </source>
</reference>
<feature type="region of interest" description="Disordered" evidence="2">
    <location>
        <begin position="210"/>
        <end position="275"/>
    </location>
</feature>
<feature type="compositionally biased region" description="Basic and acidic residues" evidence="2">
    <location>
        <begin position="254"/>
        <end position="268"/>
    </location>
</feature>
<dbReference type="Gene3D" id="2.40.40.10">
    <property type="entry name" value="RlpA-like domain"/>
    <property type="match status" value="2"/>
</dbReference>
<evidence type="ECO:0000313" key="4">
    <source>
        <dbReference type="EMBL" id="GJJ68633.1"/>
    </source>
</evidence>
<dbReference type="InterPro" id="IPR009009">
    <property type="entry name" value="RlpA-like_DPBB"/>
</dbReference>
<proteinExistence type="predicted"/>
<accession>A0A9P3LS54</accession>
<name>A0A9P3LS54_9FUNG</name>
<keyword evidence="5" id="KW-1185">Reference proteome</keyword>
<feature type="domain" description="RlpA-like protein double-psi beta-barrel" evidence="3">
    <location>
        <begin position="273"/>
        <end position="365"/>
    </location>
</feature>
<dbReference type="Pfam" id="PF03330">
    <property type="entry name" value="DPBB_1"/>
    <property type="match status" value="1"/>
</dbReference>
<dbReference type="Proteomes" id="UP000827284">
    <property type="component" value="Unassembled WGS sequence"/>
</dbReference>
<dbReference type="AlphaFoldDB" id="A0A9P3LS54"/>
<dbReference type="InterPro" id="IPR051477">
    <property type="entry name" value="Expansin_CellWall"/>
</dbReference>
<dbReference type="SUPFAM" id="SSF50685">
    <property type="entry name" value="Barwin-like endoglucanases"/>
    <property type="match status" value="2"/>
</dbReference>
<protein>
    <recommendedName>
        <fullName evidence="3">RlpA-like protein double-psi beta-barrel domain-containing protein</fullName>
    </recommendedName>
</protein>